<dbReference type="InterPro" id="IPR039513">
    <property type="entry name" value="PL-6"/>
</dbReference>
<reference evidence="2 3" key="1">
    <citation type="submission" date="2018-03" db="EMBL/GenBank/DDBJ databases">
        <title>Genomic Encyclopedia of Archaeal and Bacterial Type Strains, Phase II (KMG-II): from individual species to whole genera.</title>
        <authorList>
            <person name="Goeker M."/>
        </authorList>
    </citation>
    <scope>NUCLEOTIDE SEQUENCE [LARGE SCALE GENOMIC DNA]</scope>
    <source>
        <strain evidence="2 3">DSM 100214</strain>
    </source>
</reference>
<sequence length="795" mass="87730">MRKFIYTLLLSCLILPLTAKDYKVATTAEFNSTVKTLQPGDCIILAKGIWKDAELVFFGEGTKEQPITLRVEESGKTTLEGLSSLKLYGNYLIVDGLVFVNGYTPNGDVIEFRKGTAKTANNSIVRNCVIDRYNQPNRLEQDTWISLWGQNNQVVNCYLGGKTNLGTTLIVWPNGEGHSQNYHRIYRNYFAARPRLGSNGGETMRIGTSHYSMENSNTIVEGNYFEHCNGEVEVLSVKSCENRIINNTFFECEGSVVLRHGNRNEVSGNYFLGNHKPSTGGVRVINEGHKVFNNYFHALKGKDFRGPLVIMNGVPNSVQNRYHQVKNVEIYFNTWVDCELPWQLCVGSDEERTAIPLTTKIAHNIVYCPEETELIKAFDKTTGIQFADNLLIGSKGVEKGTGFVQGSVEKSKSANELPQISSNLKTNDNVPFVTTDIDGRSRGNEKAIGAIENKGKATIEIASSKNCGPSWYTPAPAPTPNGKIISVKPEKDALLEAVKTSKQGDIIELKEGVYFNSKKIAIPHTLTIRAAKDAKSKPVLQVDPANNALSVLEVGSNLNLNLNGITLDGNLSNGSVKYAIATIKEGIASSYNMYIDNCEFANFKNEEGGAIYKAYKGSFADTLTVTNSIFRDSYRGFALNDEKEAQGFYSAEFMTFENVVFKNIQQWAIDFLRGGNDESTLGGHLTINHCVFDNVNNNDGQTIIKQTGLVTINITNSVFFNSPKVKYPVRLAGRHNKISFSNIYNAGKTSLTNEATEGAGMIYTDPKFKTGTYVPEPKSPLINKASDSTNIGLKH</sequence>
<comment type="caution">
    <text evidence="2">The sequence shown here is derived from an EMBL/GenBank/DDBJ whole genome shotgun (WGS) entry which is preliminary data.</text>
</comment>
<evidence type="ECO:0000313" key="3">
    <source>
        <dbReference type="Proteomes" id="UP000247973"/>
    </source>
</evidence>
<keyword evidence="1" id="KW-0732">Signal</keyword>
<dbReference type="InterPro" id="IPR012334">
    <property type="entry name" value="Pectin_lyas_fold"/>
</dbReference>
<evidence type="ECO:0000313" key="2">
    <source>
        <dbReference type="EMBL" id="PXV68755.1"/>
    </source>
</evidence>
<dbReference type="AlphaFoldDB" id="A0A2V3Q0C4"/>
<organism evidence="2 3">
    <name type="scientific">Dysgonomonas alginatilytica</name>
    <dbReference type="NCBI Taxonomy" id="1605892"/>
    <lineage>
        <taxon>Bacteria</taxon>
        <taxon>Pseudomonadati</taxon>
        <taxon>Bacteroidota</taxon>
        <taxon>Bacteroidia</taxon>
        <taxon>Bacteroidales</taxon>
        <taxon>Dysgonomonadaceae</taxon>
        <taxon>Dysgonomonas</taxon>
    </lineage>
</organism>
<dbReference type="Pfam" id="PF14592">
    <property type="entry name" value="Chondroitinas_B"/>
    <property type="match status" value="1"/>
</dbReference>
<dbReference type="OrthoDB" id="6475864at2"/>
<name>A0A2V3Q0C4_9BACT</name>
<dbReference type="InterPro" id="IPR011050">
    <property type="entry name" value="Pectin_lyase_fold/virulence"/>
</dbReference>
<dbReference type="CDD" id="cd14251">
    <property type="entry name" value="PL-6"/>
    <property type="match status" value="1"/>
</dbReference>
<accession>A0A2V3Q0C4</accession>
<keyword evidence="2" id="KW-0456">Lyase</keyword>
<keyword evidence="3" id="KW-1185">Reference proteome</keyword>
<dbReference type="SUPFAM" id="SSF51126">
    <property type="entry name" value="Pectin lyase-like"/>
    <property type="match status" value="2"/>
</dbReference>
<protein>
    <submittedName>
        <fullName evidence="2">Poly(Beta-D-mannuronate) lyase</fullName>
    </submittedName>
</protein>
<feature type="signal peptide" evidence="1">
    <location>
        <begin position="1"/>
        <end position="19"/>
    </location>
</feature>
<evidence type="ECO:0000256" key="1">
    <source>
        <dbReference type="SAM" id="SignalP"/>
    </source>
</evidence>
<dbReference type="GO" id="GO:0016829">
    <property type="term" value="F:lyase activity"/>
    <property type="evidence" value="ECO:0007669"/>
    <property type="project" value="UniProtKB-KW"/>
</dbReference>
<gene>
    <name evidence="2" type="ORF">CLV62_10118</name>
</gene>
<dbReference type="RefSeq" id="WP_110308748.1">
    <property type="nucleotide sequence ID" value="NZ_QICL01000001.1"/>
</dbReference>
<dbReference type="EMBL" id="QICL01000001">
    <property type="protein sequence ID" value="PXV68755.1"/>
    <property type="molecule type" value="Genomic_DNA"/>
</dbReference>
<feature type="chain" id="PRO_5016145455" evidence="1">
    <location>
        <begin position="20"/>
        <end position="795"/>
    </location>
</feature>
<proteinExistence type="predicted"/>
<dbReference type="Gene3D" id="2.160.20.10">
    <property type="entry name" value="Single-stranded right-handed beta-helix, Pectin lyase-like"/>
    <property type="match status" value="2"/>
</dbReference>
<dbReference type="Proteomes" id="UP000247973">
    <property type="component" value="Unassembled WGS sequence"/>
</dbReference>